<reference evidence="1 2" key="1">
    <citation type="submission" date="2014-02" db="EMBL/GenBank/DDBJ databases">
        <authorList>
            <person name="Sears C."/>
            <person name="Carroll K."/>
            <person name="Sack B.R."/>
            <person name="Qadri F."/>
            <person name="Myers L.L."/>
            <person name="Chung G.-T."/>
            <person name="Escheverria P."/>
            <person name="Fraser C.M."/>
            <person name="Sadzewicz L."/>
            <person name="Shefchek K.A."/>
            <person name="Tallon L."/>
            <person name="Das S.P."/>
            <person name="Daugherty S."/>
            <person name="Mongodin E.F."/>
        </authorList>
    </citation>
    <scope>NUCLEOTIDE SEQUENCE [LARGE SCALE GENOMIC DNA]</scope>
    <source>
        <strain evidence="1 2">2-F-2 #4</strain>
    </source>
</reference>
<evidence type="ECO:0000313" key="1">
    <source>
        <dbReference type="EMBL" id="EXZ44574.1"/>
    </source>
</evidence>
<dbReference type="AlphaFoldDB" id="A0A016AC50"/>
<dbReference type="RefSeq" id="WP_005795436.1">
    <property type="nucleotide sequence ID" value="NZ_JGDM01000056.1"/>
</dbReference>
<accession>A0A016AC50</accession>
<protein>
    <recommendedName>
        <fullName evidence="3">DUF1738 domain-containing protein</fullName>
    </recommendedName>
</protein>
<name>A0A016AC50_BACFG</name>
<proteinExistence type="predicted"/>
<dbReference type="GeneID" id="60369272"/>
<evidence type="ECO:0008006" key="3">
    <source>
        <dbReference type="Google" id="ProtNLM"/>
    </source>
</evidence>
<dbReference type="Proteomes" id="UP000022272">
    <property type="component" value="Unassembled WGS sequence"/>
</dbReference>
<comment type="caution">
    <text evidence="1">The sequence shown here is derived from an EMBL/GenBank/DDBJ whole genome shotgun (WGS) entry which is preliminary data.</text>
</comment>
<organism evidence="1 2">
    <name type="scientific">Bacteroides fragilis str. 2-F-2 #4</name>
    <dbReference type="NCBI Taxonomy" id="1339280"/>
    <lineage>
        <taxon>Bacteria</taxon>
        <taxon>Pseudomonadati</taxon>
        <taxon>Bacteroidota</taxon>
        <taxon>Bacteroidia</taxon>
        <taxon>Bacteroidales</taxon>
        <taxon>Bacteroidaceae</taxon>
        <taxon>Bacteroides</taxon>
    </lineage>
</organism>
<gene>
    <name evidence="1" type="ORF">M076_2209</name>
</gene>
<dbReference type="PATRIC" id="fig|1339280.3.peg.2118"/>
<sequence length="116" mass="13095">MENIFDSAKTIQEKRTILKGLSKPLQILVKEAAIPTVNDGLKAIYAQSGHTELKTLKQWNKEGRSIKKGSHALCLWGAPKKVETTQVEEAQGEDNDPMNFYPICFVFSNLQVYEKQ</sequence>
<dbReference type="EMBL" id="JGDM01000056">
    <property type="protein sequence ID" value="EXZ44574.1"/>
    <property type="molecule type" value="Genomic_DNA"/>
</dbReference>
<evidence type="ECO:0000313" key="2">
    <source>
        <dbReference type="Proteomes" id="UP000022272"/>
    </source>
</evidence>